<reference evidence="1 2" key="1">
    <citation type="submission" date="2017-01" db="EMBL/GenBank/DDBJ databases">
        <authorList>
            <person name="Varghese N."/>
            <person name="Submissions S."/>
        </authorList>
    </citation>
    <scope>NUCLEOTIDE SEQUENCE [LARGE SCALE GENOMIC DNA]</scope>
    <source>
        <strain evidence="1 2">ATCC 35905</strain>
    </source>
</reference>
<dbReference type="EMBL" id="FTNE01000003">
    <property type="protein sequence ID" value="SIQ28331.1"/>
    <property type="molecule type" value="Genomic_DNA"/>
</dbReference>
<accession>A0A8G2CII3</accession>
<protein>
    <submittedName>
        <fullName evidence="1">Uncharacterized protein</fullName>
    </submittedName>
</protein>
<organism evidence="1 2">
    <name type="scientific">Acidiphilium rubrum</name>
    <dbReference type="NCBI Taxonomy" id="526"/>
    <lineage>
        <taxon>Bacteria</taxon>
        <taxon>Pseudomonadati</taxon>
        <taxon>Pseudomonadota</taxon>
        <taxon>Alphaproteobacteria</taxon>
        <taxon>Acetobacterales</taxon>
        <taxon>Acidocellaceae</taxon>
        <taxon>Acidiphilium</taxon>
    </lineage>
</organism>
<dbReference type="Proteomes" id="UP000186308">
    <property type="component" value="Unassembled WGS sequence"/>
</dbReference>
<evidence type="ECO:0000313" key="2">
    <source>
        <dbReference type="Proteomes" id="UP000186308"/>
    </source>
</evidence>
<comment type="caution">
    <text evidence="1">The sequence shown here is derived from an EMBL/GenBank/DDBJ whole genome shotgun (WGS) entry which is preliminary data.</text>
</comment>
<keyword evidence="2" id="KW-1185">Reference proteome</keyword>
<gene>
    <name evidence="1" type="ORF">SAMN05421828_10374</name>
</gene>
<sequence length="53" mass="5517">MGKEGQGLCPWTPLKAEPLKSISFRQGEGDTGQIDGKFQAAPSPCLKLAGSKG</sequence>
<proteinExistence type="predicted"/>
<name>A0A8G2CII3_ACIRU</name>
<evidence type="ECO:0000313" key="1">
    <source>
        <dbReference type="EMBL" id="SIQ28331.1"/>
    </source>
</evidence>
<dbReference type="AlphaFoldDB" id="A0A8G2CII3"/>